<feature type="transmembrane region" description="Helical" evidence="6">
    <location>
        <begin position="422"/>
        <end position="439"/>
    </location>
</feature>
<accession>A0A1J4J6G3</accession>
<evidence type="ECO:0000256" key="7">
    <source>
        <dbReference type="SAM" id="MobiDB-lite"/>
    </source>
</evidence>
<keyword evidence="5 6" id="KW-0472">Membrane</keyword>
<keyword evidence="9" id="KW-1185">Reference proteome</keyword>
<dbReference type="GO" id="GO:0005886">
    <property type="term" value="C:plasma membrane"/>
    <property type="evidence" value="ECO:0007669"/>
    <property type="project" value="UniProtKB-SubCell"/>
</dbReference>
<evidence type="ECO:0000256" key="5">
    <source>
        <dbReference type="ARBA" id="ARBA00023136"/>
    </source>
</evidence>
<dbReference type="EMBL" id="MLAK01001470">
    <property type="protein sequence ID" value="OHS92764.1"/>
    <property type="molecule type" value="Genomic_DNA"/>
</dbReference>
<feature type="region of interest" description="Disordered" evidence="7">
    <location>
        <begin position="1"/>
        <end position="32"/>
    </location>
</feature>
<gene>
    <name evidence="8" type="ORF">TRFO_12320</name>
</gene>
<dbReference type="OrthoDB" id="44736at2759"/>
<reference evidence="8" key="1">
    <citation type="submission" date="2016-10" db="EMBL/GenBank/DDBJ databases">
        <authorList>
            <person name="Benchimol M."/>
            <person name="Almeida L.G."/>
            <person name="Vasconcelos A.T."/>
            <person name="Perreira-Neves A."/>
            <person name="Rosa I.A."/>
            <person name="Tasca T."/>
            <person name="Bogo M.R."/>
            <person name="de Souza W."/>
        </authorList>
    </citation>
    <scope>NUCLEOTIDE SEQUENCE [LARGE SCALE GENOMIC DNA]</scope>
    <source>
        <strain evidence="8">K</strain>
    </source>
</reference>
<comment type="function">
    <text evidence="6">Choline transporter.</text>
</comment>
<dbReference type="GO" id="GO:0022857">
    <property type="term" value="F:transmembrane transporter activity"/>
    <property type="evidence" value="ECO:0007669"/>
    <property type="project" value="UniProtKB-UniRule"/>
</dbReference>
<evidence type="ECO:0000256" key="6">
    <source>
        <dbReference type="RuleBase" id="RU368066"/>
    </source>
</evidence>
<dbReference type="VEuPathDB" id="TrichDB:TRFO_12320"/>
<comment type="caution">
    <text evidence="8">The sequence shown here is derived from an EMBL/GenBank/DDBJ whole genome shotgun (WGS) entry which is preliminary data.</text>
</comment>
<dbReference type="InterPro" id="IPR007603">
    <property type="entry name" value="Choline_transptr-like"/>
</dbReference>
<dbReference type="GeneID" id="94831266"/>
<feature type="transmembrane region" description="Helical" evidence="6">
    <location>
        <begin position="445"/>
        <end position="465"/>
    </location>
</feature>
<name>A0A1J4J6G3_9EUKA</name>
<comment type="similarity">
    <text evidence="2 6">Belongs to the CTL (choline transporter-like) family.</text>
</comment>
<keyword evidence="3 6" id="KW-0812">Transmembrane</keyword>
<dbReference type="Proteomes" id="UP000179807">
    <property type="component" value="Unassembled WGS sequence"/>
</dbReference>
<dbReference type="PANTHER" id="PTHR12385">
    <property type="entry name" value="CHOLINE TRANSPORTER-LIKE (SLC FAMILY 44)"/>
    <property type="match status" value="1"/>
</dbReference>
<evidence type="ECO:0000313" key="9">
    <source>
        <dbReference type="Proteomes" id="UP000179807"/>
    </source>
</evidence>
<organism evidence="8 9">
    <name type="scientific">Tritrichomonas foetus</name>
    <dbReference type="NCBI Taxonomy" id="1144522"/>
    <lineage>
        <taxon>Eukaryota</taxon>
        <taxon>Metamonada</taxon>
        <taxon>Parabasalia</taxon>
        <taxon>Tritrichomonadida</taxon>
        <taxon>Tritrichomonadidae</taxon>
        <taxon>Tritrichomonas</taxon>
    </lineage>
</organism>
<comment type="subcellular location">
    <subcellularLocation>
        <location evidence="6">Cell membrane</location>
        <topology evidence="6">Multi-pass membrane protein</topology>
    </subcellularLocation>
    <subcellularLocation>
        <location evidence="1">Membrane</location>
        <topology evidence="1">Multi-pass membrane protein</topology>
    </subcellularLocation>
</comment>
<feature type="transmembrane region" description="Helical" evidence="6">
    <location>
        <begin position="160"/>
        <end position="181"/>
    </location>
</feature>
<dbReference type="PANTHER" id="PTHR12385:SF4">
    <property type="entry name" value="PROTEIN PNS1"/>
    <property type="match status" value="1"/>
</dbReference>
<evidence type="ECO:0000256" key="2">
    <source>
        <dbReference type="ARBA" id="ARBA00007168"/>
    </source>
</evidence>
<feature type="transmembrane region" description="Helical" evidence="6">
    <location>
        <begin position="132"/>
        <end position="153"/>
    </location>
</feature>
<feature type="transmembrane region" description="Helical" evidence="6">
    <location>
        <begin position="187"/>
        <end position="207"/>
    </location>
</feature>
<feature type="compositionally biased region" description="Polar residues" evidence="7">
    <location>
        <begin position="21"/>
        <end position="31"/>
    </location>
</feature>
<evidence type="ECO:0000256" key="4">
    <source>
        <dbReference type="ARBA" id="ARBA00022989"/>
    </source>
</evidence>
<dbReference type="Pfam" id="PF04515">
    <property type="entry name" value="Choline_transpo"/>
    <property type="match status" value="1"/>
</dbReference>
<feature type="transmembrane region" description="Helical" evidence="6">
    <location>
        <begin position="260"/>
        <end position="276"/>
    </location>
</feature>
<feature type="transmembrane region" description="Helical" evidence="6">
    <location>
        <begin position="227"/>
        <end position="248"/>
    </location>
</feature>
<feature type="transmembrane region" description="Helical" evidence="6">
    <location>
        <begin position="92"/>
        <end position="112"/>
    </location>
</feature>
<dbReference type="RefSeq" id="XP_068345901.1">
    <property type="nucleotide sequence ID" value="XM_068496562.1"/>
</dbReference>
<protein>
    <recommendedName>
        <fullName evidence="6">Choline transporter-like protein</fullName>
    </recommendedName>
</protein>
<evidence type="ECO:0000256" key="3">
    <source>
        <dbReference type="ARBA" id="ARBA00022692"/>
    </source>
</evidence>
<dbReference type="AlphaFoldDB" id="A0A1J4J6G3"/>
<proteinExistence type="inferred from homology"/>
<sequence length="535" mass="60247">MESNTQPEKYDDNELPIPNKGESTQLSSVQSIPLEDPILDNEDIEFSEIDMDNIPEEARTNPVYDHFWKDKEAFDVENFASSYGSKRKWTDLVWTIIFWINFAVTIVLFFLSKPWEANTFSTSHGDISTRDMAIIGGVCIGIAFVICLFTYLFIMIAPRIYIIGSLGIIYIIMWGIVIPVAIFITPWFILVTGIIFVVIFLCSFLLCEKLMFSADVLKSSATVMKRIPSIFFFNLLMFLIQSGLYYLFSCGAVVVYARDISYWIYVYVIISYFWIMQTINYVSYTTVAGATSTWYFLNETEYMPKTPLLYSFAHAIGPSFGPCALAGFLEGTASAFEWIADKGESLPCGIGCCCFSCLKCCCNCCISIIKIVIGAIDRYSLIYCAMFGTPAKEGVKRWKIVAKKKIVDQVVNSCVISTTFKFYAYASMAVGSCVGGFIAREIFEVGSAPFIFLCTIAATCAFNGLELVSVPLEVMSDTLFIGFAEAPLRLETGAKEVYDIFRGRTKELLDKEIRAAKGIEEPKTWWQKLLCCFYK</sequence>
<keyword evidence="4 6" id="KW-1133">Transmembrane helix</keyword>
<evidence type="ECO:0000256" key="1">
    <source>
        <dbReference type="ARBA" id="ARBA00004141"/>
    </source>
</evidence>
<evidence type="ECO:0000313" key="8">
    <source>
        <dbReference type="EMBL" id="OHS92764.1"/>
    </source>
</evidence>